<dbReference type="EMBL" id="KZ344990">
    <property type="protein sequence ID" value="PIO77626.1"/>
    <property type="molecule type" value="Genomic_DNA"/>
</dbReference>
<dbReference type="PANTHER" id="PTHR16560">
    <property type="entry name" value="ALPHA-2-MACROGLOBULIN RECEPTOR-ASSOCIATED PROTEIN"/>
    <property type="match status" value="1"/>
</dbReference>
<keyword evidence="4" id="KW-1185">Reference proteome</keyword>
<dbReference type="InterPro" id="IPR036744">
    <property type="entry name" value="RAP_sf"/>
</dbReference>
<evidence type="ECO:0000313" key="3">
    <source>
        <dbReference type="EMBL" id="PIO77626.1"/>
    </source>
</evidence>
<dbReference type="GO" id="GO:0008201">
    <property type="term" value="F:heparin binding"/>
    <property type="evidence" value="ECO:0007669"/>
    <property type="project" value="InterPro"/>
</dbReference>
<organism evidence="3 4">
    <name type="scientific">Teladorsagia circumcincta</name>
    <name type="common">Brown stomach worm</name>
    <name type="synonym">Ostertagia circumcincta</name>
    <dbReference type="NCBI Taxonomy" id="45464"/>
    <lineage>
        <taxon>Eukaryota</taxon>
        <taxon>Metazoa</taxon>
        <taxon>Ecdysozoa</taxon>
        <taxon>Nematoda</taxon>
        <taxon>Chromadorea</taxon>
        <taxon>Rhabditida</taxon>
        <taxon>Rhabditina</taxon>
        <taxon>Rhabditomorpha</taxon>
        <taxon>Strongyloidea</taxon>
        <taxon>Trichostrongylidae</taxon>
        <taxon>Teladorsagia</taxon>
    </lineage>
</organism>
<gene>
    <name evidence="3" type="ORF">TELCIR_00204</name>
</gene>
<sequence length="260" mass="30941">MSSKFRSEKINYIYEKALQHIADRKRLQKLEGELNNYDNVYMDTKATHKSRSAEEFASQMEKIDKKLVTLLEKYDLQQAVHAFKEKMKHKNEPTTRAHHSEVTELEGFEDERLHQLWETARNGKFSEAELIALHGELKDAERKTRVYDDTLQQLNKVPMENSIHFDDHPSLDKKAQMNGNFSQKDLDIMKDELLHFDIQLKKIAFHKKELDARREERQKQGKMTLHAVEDVELEAKHEKMERKLRKLEKYLDSKIRHSEL</sequence>
<dbReference type="AlphaFoldDB" id="A0A2G9V5F2"/>
<dbReference type="Pfam" id="PF06401">
    <property type="entry name" value="Alpha-2-MRAP_C"/>
    <property type="match status" value="2"/>
</dbReference>
<reference evidence="3 4" key="1">
    <citation type="submission" date="2015-09" db="EMBL/GenBank/DDBJ databases">
        <title>Draft genome of the parasitic nematode Teladorsagia circumcincta isolate WARC Sus (inbred).</title>
        <authorList>
            <person name="Mitreva M."/>
        </authorList>
    </citation>
    <scope>NUCLEOTIDE SEQUENCE [LARGE SCALE GENOMIC DNA]</scope>
    <source>
        <strain evidence="3 4">S</strain>
    </source>
</reference>
<dbReference type="InterPro" id="IPR038003">
    <property type="entry name" value="A2-macroglobuin_RAP"/>
</dbReference>
<dbReference type="GO" id="GO:0005783">
    <property type="term" value="C:endoplasmic reticulum"/>
    <property type="evidence" value="ECO:0007669"/>
    <property type="project" value="InterPro"/>
</dbReference>
<dbReference type="Gene3D" id="1.20.81.10">
    <property type="entry name" value="RAP domain"/>
    <property type="match status" value="3"/>
</dbReference>
<feature type="domain" description="Alpha-2-macroglobulin RAP C-terminal" evidence="2">
    <location>
        <begin position="177"/>
        <end position="260"/>
    </location>
</feature>
<dbReference type="GO" id="GO:0050750">
    <property type="term" value="F:low-density lipoprotein particle receptor binding"/>
    <property type="evidence" value="ECO:0007669"/>
    <property type="project" value="InterPro"/>
</dbReference>
<feature type="coiled-coil region" evidence="1">
    <location>
        <begin position="230"/>
        <end position="257"/>
    </location>
</feature>
<dbReference type="SUPFAM" id="SSF47045">
    <property type="entry name" value="RAP domain-like"/>
    <property type="match status" value="3"/>
</dbReference>
<dbReference type="PANTHER" id="PTHR16560:SF2">
    <property type="entry name" value="ALPHA-2-MACROGLOBULIN RECEPTOR-ASSOCIATED PROTEIN"/>
    <property type="match status" value="1"/>
</dbReference>
<protein>
    <submittedName>
        <fullName evidence="3">Alpha-2-macroglobulin RAP protein</fullName>
    </submittedName>
</protein>
<evidence type="ECO:0000313" key="4">
    <source>
        <dbReference type="Proteomes" id="UP000230423"/>
    </source>
</evidence>
<evidence type="ECO:0000259" key="2">
    <source>
        <dbReference type="Pfam" id="PF06401"/>
    </source>
</evidence>
<keyword evidence="1" id="KW-0175">Coiled coil</keyword>
<dbReference type="Proteomes" id="UP000230423">
    <property type="component" value="Unassembled WGS sequence"/>
</dbReference>
<dbReference type="InterPro" id="IPR010483">
    <property type="entry name" value="Alpha_2_MRAP_C"/>
</dbReference>
<name>A0A2G9V5F2_TELCI</name>
<evidence type="ECO:0000256" key="1">
    <source>
        <dbReference type="SAM" id="Coils"/>
    </source>
</evidence>
<dbReference type="OrthoDB" id="5817428at2759"/>
<dbReference type="GO" id="GO:0048259">
    <property type="term" value="P:regulation of receptor-mediated endocytosis"/>
    <property type="evidence" value="ECO:0007669"/>
    <property type="project" value="TreeGrafter"/>
</dbReference>
<accession>A0A2G9V5F2</accession>
<dbReference type="GO" id="GO:0048019">
    <property type="term" value="F:receptor antagonist activity"/>
    <property type="evidence" value="ECO:0007669"/>
    <property type="project" value="InterPro"/>
</dbReference>
<proteinExistence type="predicted"/>
<feature type="domain" description="Alpha-2-macroglobulin RAP C-terminal" evidence="2">
    <location>
        <begin position="108"/>
        <end position="175"/>
    </location>
</feature>